<dbReference type="EC" id="3.5.2.7" evidence="1 8"/>
<dbReference type="HAMAP" id="MF_00372">
    <property type="entry name" value="HutI"/>
    <property type="match status" value="1"/>
</dbReference>
<evidence type="ECO:0000256" key="5">
    <source>
        <dbReference type="ARBA" id="ARBA00022808"/>
    </source>
</evidence>
<feature type="binding site" evidence="8">
    <location>
        <position position="144"/>
    </location>
    <ligand>
        <name>4-imidazolone-5-propanoate</name>
        <dbReference type="ChEBI" id="CHEBI:77893"/>
    </ligand>
</feature>
<keyword evidence="3 8" id="KW-0479">Metal-binding</keyword>
<comment type="cofactor">
    <cofactor evidence="8">
        <name>Zn(2+)</name>
        <dbReference type="ChEBI" id="CHEBI:29105"/>
    </cofactor>
    <cofactor evidence="8">
        <name>Fe(3+)</name>
        <dbReference type="ChEBI" id="CHEBI:29034"/>
    </cofactor>
    <text evidence="8">Binds 1 zinc or iron ion per subunit.</text>
</comment>
<comment type="function">
    <text evidence="8">Catalyzes the hydrolytic cleavage of the carbon-nitrogen bond in imidazolone-5-propanoate to yield N-formimidoyl-L-glutamate. It is the third step in the universal histidine degradation pathway.</text>
</comment>
<name>A0A7W6MBN7_9RHOB</name>
<evidence type="ECO:0000256" key="8">
    <source>
        <dbReference type="HAMAP-Rule" id="MF_00372"/>
    </source>
</evidence>
<dbReference type="InterPro" id="IPR005920">
    <property type="entry name" value="HutI"/>
</dbReference>
<dbReference type="GO" id="GO:0019556">
    <property type="term" value="P:L-histidine catabolic process to glutamate and formamide"/>
    <property type="evidence" value="ECO:0007669"/>
    <property type="project" value="UniProtKB-UniRule"/>
</dbReference>
<dbReference type="CDD" id="cd01296">
    <property type="entry name" value="Imidazolone-5PH"/>
    <property type="match status" value="1"/>
</dbReference>
<dbReference type="EMBL" id="JACIFU010000006">
    <property type="protein sequence ID" value="MBB4175949.1"/>
    <property type="molecule type" value="Genomic_DNA"/>
</dbReference>
<dbReference type="GO" id="GO:0008270">
    <property type="term" value="F:zinc ion binding"/>
    <property type="evidence" value="ECO:0007669"/>
    <property type="project" value="UniProtKB-UniRule"/>
</dbReference>
<accession>A0A7W6MBN7</accession>
<dbReference type="SUPFAM" id="SSF51556">
    <property type="entry name" value="Metallo-dependent hydrolases"/>
    <property type="match status" value="1"/>
</dbReference>
<dbReference type="GO" id="GO:0005737">
    <property type="term" value="C:cytoplasm"/>
    <property type="evidence" value="ECO:0007669"/>
    <property type="project" value="UniProtKB-SubCell"/>
</dbReference>
<keyword evidence="4 8" id="KW-0378">Hydrolase</keyword>
<keyword evidence="11" id="KW-1185">Reference proteome</keyword>
<evidence type="ECO:0000256" key="1">
    <source>
        <dbReference type="ARBA" id="ARBA00012864"/>
    </source>
</evidence>
<feature type="binding site" evidence="8">
    <location>
        <position position="317"/>
    </location>
    <ligand>
        <name>Zn(2+)</name>
        <dbReference type="ChEBI" id="CHEBI:29105"/>
    </ligand>
</feature>
<dbReference type="Gene3D" id="3.20.20.140">
    <property type="entry name" value="Metal-dependent hydrolases"/>
    <property type="match status" value="1"/>
</dbReference>
<feature type="binding site" evidence="8">
    <location>
        <position position="319"/>
    </location>
    <ligand>
        <name>N-formimidoyl-L-glutamate</name>
        <dbReference type="ChEBI" id="CHEBI:58928"/>
    </ligand>
</feature>
<evidence type="ECO:0000259" key="9">
    <source>
        <dbReference type="Pfam" id="PF01979"/>
    </source>
</evidence>
<feature type="domain" description="Amidohydrolase-related" evidence="9">
    <location>
        <begin position="63"/>
        <end position="379"/>
    </location>
</feature>
<feature type="binding site" evidence="8">
    <location>
        <position position="144"/>
    </location>
    <ligand>
        <name>N-formimidoyl-L-glutamate</name>
        <dbReference type="ChEBI" id="CHEBI:58928"/>
    </ligand>
</feature>
<comment type="similarity">
    <text evidence="8">Belongs to the metallo-dependent hydrolases superfamily. HutI family.</text>
</comment>
<protein>
    <recommendedName>
        <fullName evidence="1 8">Imidazolonepropionase</fullName>
        <ecNumber evidence="1 8">3.5.2.7</ecNumber>
    </recommendedName>
    <alternativeName>
        <fullName evidence="8">Imidazolone-5-propionate hydrolase</fullName>
    </alternativeName>
</protein>
<dbReference type="InterPro" id="IPR011059">
    <property type="entry name" value="Metal-dep_hydrolase_composite"/>
</dbReference>
<dbReference type="PANTHER" id="PTHR42752:SF1">
    <property type="entry name" value="IMIDAZOLONEPROPIONASE-RELATED"/>
    <property type="match status" value="1"/>
</dbReference>
<dbReference type="PANTHER" id="PTHR42752">
    <property type="entry name" value="IMIDAZOLONEPROPIONASE"/>
    <property type="match status" value="1"/>
</dbReference>
<dbReference type="Pfam" id="PF01979">
    <property type="entry name" value="Amidohydro_1"/>
    <property type="match status" value="1"/>
</dbReference>
<dbReference type="FunFam" id="3.20.20.140:FF:000007">
    <property type="entry name" value="Imidazolonepropionase"/>
    <property type="match status" value="1"/>
</dbReference>
<keyword evidence="2 8" id="KW-0963">Cytoplasm</keyword>
<dbReference type="InterPro" id="IPR032466">
    <property type="entry name" value="Metal_Hydrolase"/>
</dbReference>
<dbReference type="AlphaFoldDB" id="A0A7W6MBN7"/>
<dbReference type="GO" id="GO:0050480">
    <property type="term" value="F:imidazolonepropionase activity"/>
    <property type="evidence" value="ECO:0007669"/>
    <property type="project" value="UniProtKB-UniRule"/>
</dbReference>
<feature type="binding site" evidence="8">
    <location>
        <position position="245"/>
    </location>
    <ligand>
        <name>4-imidazolone-5-propanoate</name>
        <dbReference type="ChEBI" id="CHEBI:77893"/>
    </ligand>
</feature>
<dbReference type="GO" id="GO:0005506">
    <property type="term" value="F:iron ion binding"/>
    <property type="evidence" value="ECO:0007669"/>
    <property type="project" value="UniProtKB-UniRule"/>
</dbReference>
<comment type="pathway">
    <text evidence="8">Amino-acid degradation; L-histidine degradation into L-glutamate; N-formimidoyl-L-glutamate from L-histidine: step 3/3.</text>
</comment>
<dbReference type="GO" id="GO:0019557">
    <property type="term" value="P:L-histidine catabolic process to glutamate and formate"/>
    <property type="evidence" value="ECO:0007669"/>
    <property type="project" value="UniProtKB-UniPathway"/>
</dbReference>
<evidence type="ECO:0000256" key="2">
    <source>
        <dbReference type="ARBA" id="ARBA00022490"/>
    </source>
</evidence>
<sequence>MTAMLQLLTDLHVATMAHGDAPYGMIRDAAIAIQDGKIAWVGPQTDVPADFAGLDQRSLGGRVVTPGLIDCHTHIVHGGDRAVEFEMRLNGASYEEVARAGGGIVSTVTATRAASEDELLAQALRRVDVLIAEGVTTIEIKSGYGLDTETELRMLRVARMIADQRPIRVKTTFLGAHATPAEYAGRDDDYIDEVCIPALRAAHAEGLVDAVDGFCEGIAFQPAQIARVFDVARDLGVPVKLHAEQLSNLGGAKLAASYGALSADHIEYLDEPGVRAMADAGTVAVILPGAFYTLRETQQPPLDLLRKHGVPIALATDLNPGTSPLNSILLTMNMGCTLFRMTPEEALRGVTQHAAAALGLTDLGTIAPGQVADLAVWDIAEPAELSYRIGFNPLAFRITGEIA</sequence>
<dbReference type="NCBIfam" id="TIGR01224">
    <property type="entry name" value="hutI"/>
    <property type="match status" value="1"/>
</dbReference>
<feature type="binding site" evidence="8">
    <location>
        <position position="242"/>
    </location>
    <ligand>
        <name>Zn(2+)</name>
        <dbReference type="ChEBI" id="CHEBI:29105"/>
    </ligand>
</feature>
<comment type="caution">
    <text evidence="10">The sequence shown here is derived from an EMBL/GenBank/DDBJ whole genome shotgun (WGS) entry which is preliminary data.</text>
</comment>
<feature type="binding site" evidence="8">
    <location>
        <position position="317"/>
    </location>
    <ligand>
        <name>Fe(3+)</name>
        <dbReference type="ChEBI" id="CHEBI:29034"/>
    </ligand>
</feature>
<keyword evidence="7 8" id="KW-0408">Iron</keyword>
<gene>
    <name evidence="8" type="primary">hutI</name>
    <name evidence="10" type="ORF">GGR93_003757</name>
</gene>
<evidence type="ECO:0000313" key="10">
    <source>
        <dbReference type="EMBL" id="MBB4175949.1"/>
    </source>
</evidence>
<feature type="binding site" evidence="8">
    <location>
        <position position="72"/>
    </location>
    <ligand>
        <name>Fe(3+)</name>
        <dbReference type="ChEBI" id="CHEBI:29034"/>
    </ligand>
</feature>
<dbReference type="InterPro" id="IPR006680">
    <property type="entry name" value="Amidohydro-rel"/>
</dbReference>
<feature type="binding site" evidence="8">
    <location>
        <position position="177"/>
    </location>
    <ligand>
        <name>4-imidazolone-5-propanoate</name>
        <dbReference type="ChEBI" id="CHEBI:77893"/>
    </ligand>
</feature>
<evidence type="ECO:0000256" key="3">
    <source>
        <dbReference type="ARBA" id="ARBA00022723"/>
    </source>
</evidence>
<evidence type="ECO:0000256" key="6">
    <source>
        <dbReference type="ARBA" id="ARBA00022833"/>
    </source>
</evidence>
<feature type="binding site" evidence="8">
    <location>
        <position position="322"/>
    </location>
    <ligand>
        <name>4-imidazolone-5-propanoate</name>
        <dbReference type="ChEBI" id="CHEBI:77893"/>
    </ligand>
</feature>
<dbReference type="Gene3D" id="2.30.40.10">
    <property type="entry name" value="Urease, subunit C, domain 1"/>
    <property type="match status" value="1"/>
</dbReference>
<dbReference type="Proteomes" id="UP000565745">
    <property type="component" value="Unassembled WGS sequence"/>
</dbReference>
<comment type="catalytic activity">
    <reaction evidence="8">
        <text>4-imidazolone-5-propanoate + H2O = N-formimidoyl-L-glutamate</text>
        <dbReference type="Rhea" id="RHEA:23660"/>
        <dbReference type="ChEBI" id="CHEBI:15377"/>
        <dbReference type="ChEBI" id="CHEBI:58928"/>
        <dbReference type="ChEBI" id="CHEBI:77893"/>
        <dbReference type="EC" id="3.5.2.7"/>
    </reaction>
</comment>
<dbReference type="OrthoDB" id="9776455at2"/>
<feature type="binding site" evidence="8">
    <location>
        <position position="242"/>
    </location>
    <ligand>
        <name>Fe(3+)</name>
        <dbReference type="ChEBI" id="CHEBI:29034"/>
    </ligand>
</feature>
<dbReference type="UniPathway" id="UPA00379">
    <property type="reaction ID" value="UER00551"/>
</dbReference>
<dbReference type="RefSeq" id="WP_025054165.1">
    <property type="nucleotide sequence ID" value="NZ_JACIFU010000006.1"/>
</dbReference>
<feature type="binding site" evidence="8">
    <location>
        <position position="72"/>
    </location>
    <ligand>
        <name>Zn(2+)</name>
        <dbReference type="ChEBI" id="CHEBI:29105"/>
    </ligand>
</feature>
<dbReference type="SUPFAM" id="SSF51338">
    <property type="entry name" value="Composite domain of metallo-dependent hydrolases"/>
    <property type="match status" value="1"/>
</dbReference>
<feature type="binding site" evidence="8">
    <location>
        <position position="74"/>
    </location>
    <ligand>
        <name>Zn(2+)</name>
        <dbReference type="ChEBI" id="CHEBI:29105"/>
    </ligand>
</feature>
<feature type="binding site" evidence="8">
    <location>
        <position position="321"/>
    </location>
    <ligand>
        <name>N-formimidoyl-L-glutamate</name>
        <dbReference type="ChEBI" id="CHEBI:58928"/>
    </ligand>
</feature>
<feature type="binding site" evidence="8">
    <location>
        <position position="81"/>
    </location>
    <ligand>
        <name>4-imidazolone-5-propanoate</name>
        <dbReference type="ChEBI" id="CHEBI:77893"/>
    </ligand>
</feature>
<proteinExistence type="inferred from homology"/>
<keyword evidence="6 8" id="KW-0862">Zinc</keyword>
<evidence type="ECO:0000256" key="7">
    <source>
        <dbReference type="ARBA" id="ARBA00023004"/>
    </source>
</evidence>
<evidence type="ECO:0000256" key="4">
    <source>
        <dbReference type="ARBA" id="ARBA00022801"/>
    </source>
</evidence>
<feature type="binding site" evidence="8">
    <location>
        <position position="74"/>
    </location>
    <ligand>
        <name>Fe(3+)</name>
        <dbReference type="ChEBI" id="CHEBI:29034"/>
    </ligand>
</feature>
<keyword evidence="5 8" id="KW-0369">Histidine metabolism</keyword>
<comment type="subcellular location">
    <subcellularLocation>
        <location evidence="8">Cytoplasm</location>
    </subcellularLocation>
</comment>
<evidence type="ECO:0000313" key="11">
    <source>
        <dbReference type="Proteomes" id="UP000565745"/>
    </source>
</evidence>
<reference evidence="10 11" key="1">
    <citation type="submission" date="2020-08" db="EMBL/GenBank/DDBJ databases">
        <title>Genomic Encyclopedia of Type Strains, Phase IV (KMG-IV): sequencing the most valuable type-strain genomes for metagenomic binning, comparative biology and taxonomic classification.</title>
        <authorList>
            <person name="Goeker M."/>
        </authorList>
    </citation>
    <scope>NUCLEOTIDE SEQUENCE [LARGE SCALE GENOMIC DNA]</scope>
    <source>
        <strain evidence="10 11">DSM 101015</strain>
    </source>
</reference>
<organism evidence="10 11">
    <name type="scientific">Sulfitobacter noctilucicola</name>
    <dbReference type="NCBI Taxonomy" id="1342301"/>
    <lineage>
        <taxon>Bacteria</taxon>
        <taxon>Pseudomonadati</taxon>
        <taxon>Pseudomonadota</taxon>
        <taxon>Alphaproteobacteria</taxon>
        <taxon>Rhodobacterales</taxon>
        <taxon>Roseobacteraceae</taxon>
        <taxon>Sulfitobacter</taxon>
    </lineage>
</organism>